<reference evidence="1" key="1">
    <citation type="submission" date="2022-02" db="EMBL/GenBank/DDBJ databases">
        <title>Aestuariibaculum sp., a marine bacterium isolated from sediment in Guangxi.</title>
        <authorList>
            <person name="Ying J."/>
        </authorList>
    </citation>
    <scope>NUCLEOTIDE SEQUENCE</scope>
    <source>
        <strain evidence="1">L182</strain>
    </source>
</reference>
<evidence type="ECO:0000313" key="1">
    <source>
        <dbReference type="EMBL" id="MCH4553338.1"/>
    </source>
</evidence>
<evidence type="ECO:0000313" key="2">
    <source>
        <dbReference type="Proteomes" id="UP001156141"/>
    </source>
</evidence>
<name>A0ABS9RK56_9FLAO</name>
<proteinExistence type="predicted"/>
<dbReference type="RefSeq" id="WP_240574040.1">
    <property type="nucleotide sequence ID" value="NZ_CP136709.1"/>
</dbReference>
<comment type="caution">
    <text evidence="1">The sequence shown here is derived from an EMBL/GenBank/DDBJ whole genome shotgun (WGS) entry which is preliminary data.</text>
</comment>
<protein>
    <recommendedName>
        <fullName evidence="3">STAS/SEC14 domain-containing protein</fullName>
    </recommendedName>
</protein>
<organism evidence="1 2">
    <name type="scientific">Aestuariibaculum lutulentum</name>
    <dbReference type="NCBI Taxonomy" id="2920935"/>
    <lineage>
        <taxon>Bacteria</taxon>
        <taxon>Pseudomonadati</taxon>
        <taxon>Bacteroidota</taxon>
        <taxon>Flavobacteriia</taxon>
        <taxon>Flavobacteriales</taxon>
        <taxon>Flavobacteriaceae</taxon>
    </lineage>
</organism>
<evidence type="ECO:0008006" key="3">
    <source>
        <dbReference type="Google" id="ProtNLM"/>
    </source>
</evidence>
<sequence>MIFENSAYYDREQFFKLEKPYGTFYFGEKYILSEMHEGVHFDWPMVKDLLNDIEAYYENETKLAYISNRIHSYSRDPHNWQKLSALNFIVASAIVIYNDMAYLNATLEKRFSKESIKRCQCLNEAIEWVLDLKEFN</sequence>
<dbReference type="EMBL" id="JAKVQD010000005">
    <property type="protein sequence ID" value="MCH4553338.1"/>
    <property type="molecule type" value="Genomic_DNA"/>
</dbReference>
<dbReference type="Proteomes" id="UP001156141">
    <property type="component" value="Unassembled WGS sequence"/>
</dbReference>
<accession>A0ABS9RK56</accession>
<keyword evidence="2" id="KW-1185">Reference proteome</keyword>
<gene>
    <name evidence="1" type="ORF">MKW35_11970</name>
</gene>